<proteinExistence type="predicted"/>
<name>A0AAD0WAC7_9NEIS</name>
<dbReference type="InterPro" id="IPR009678">
    <property type="entry name" value="Phage_tail_completion_R"/>
</dbReference>
<dbReference type="EMBL" id="CP031968">
    <property type="protein sequence ID" value="AXT47738.1"/>
    <property type="molecule type" value="Genomic_DNA"/>
</dbReference>
<sequence length="142" mass="15720">MGGTMNKPHALRAALEAALPELRNNPDRLTMWTEDGQLATRPGELHFTLHYTLKLVVIEYGRGIESILLPLLDWVAVNEPPLLQNPEARADGLSFRSEIISHSAEDIEITLKLSERVKAVKDAAGGFAFEYLGEPEDPPGMF</sequence>
<dbReference type="KEGG" id="crz:D1345_16820"/>
<organism evidence="1 2">
    <name type="scientific">Chromobacterium rhizoryzae</name>
    <dbReference type="NCBI Taxonomy" id="1778675"/>
    <lineage>
        <taxon>Bacteria</taxon>
        <taxon>Pseudomonadati</taxon>
        <taxon>Pseudomonadota</taxon>
        <taxon>Betaproteobacteria</taxon>
        <taxon>Neisseriales</taxon>
        <taxon>Chromobacteriaceae</taxon>
        <taxon>Chromobacterium</taxon>
    </lineage>
</organism>
<dbReference type="Proteomes" id="UP000259465">
    <property type="component" value="Chromosome"/>
</dbReference>
<protein>
    <submittedName>
        <fullName evidence="1">Phage tail protein</fullName>
    </submittedName>
</protein>
<dbReference type="Pfam" id="PF06891">
    <property type="entry name" value="P2_Phage_GpR"/>
    <property type="match status" value="1"/>
</dbReference>
<gene>
    <name evidence="1" type="ORF">D1345_16820</name>
</gene>
<keyword evidence="2" id="KW-1185">Reference proteome</keyword>
<accession>A0AAD0WAC7</accession>
<evidence type="ECO:0000313" key="1">
    <source>
        <dbReference type="EMBL" id="AXT47738.1"/>
    </source>
</evidence>
<evidence type="ECO:0000313" key="2">
    <source>
        <dbReference type="Proteomes" id="UP000259465"/>
    </source>
</evidence>
<reference evidence="1 2" key="1">
    <citation type="submission" date="2018-08" db="EMBL/GenBank/DDBJ databases">
        <title>Complete genome sequence of JP2-74.</title>
        <authorList>
            <person name="Wu L."/>
        </authorList>
    </citation>
    <scope>NUCLEOTIDE SEQUENCE [LARGE SCALE GENOMIC DNA]</scope>
    <source>
        <strain evidence="1 2">JP2-74</strain>
    </source>
</reference>
<dbReference type="AlphaFoldDB" id="A0AAD0WAC7"/>